<dbReference type="InterPro" id="IPR039422">
    <property type="entry name" value="MarR/SlyA-like"/>
</dbReference>
<dbReference type="Gene3D" id="1.10.10.10">
    <property type="entry name" value="Winged helix-like DNA-binding domain superfamily/Winged helix DNA-binding domain"/>
    <property type="match status" value="1"/>
</dbReference>
<evidence type="ECO:0000313" key="2">
    <source>
        <dbReference type="EMBL" id="MBB5786098.1"/>
    </source>
</evidence>
<dbReference type="GO" id="GO:0003700">
    <property type="term" value="F:DNA-binding transcription factor activity"/>
    <property type="evidence" value="ECO:0007669"/>
    <property type="project" value="InterPro"/>
</dbReference>
<reference evidence="2 3" key="1">
    <citation type="submission" date="2020-08" db="EMBL/GenBank/DDBJ databases">
        <title>Sequencing the genomes of 1000 actinobacteria strains.</title>
        <authorList>
            <person name="Klenk H.-P."/>
        </authorList>
    </citation>
    <scope>NUCLEOTIDE SEQUENCE [LARGE SCALE GENOMIC DNA]</scope>
    <source>
        <strain evidence="2 3">DSM 102122</strain>
    </source>
</reference>
<dbReference type="GO" id="GO:0003677">
    <property type="term" value="F:DNA binding"/>
    <property type="evidence" value="ECO:0007669"/>
    <property type="project" value="UniProtKB-KW"/>
</dbReference>
<name>A0A7W9GLX9_9ACTN</name>
<dbReference type="EMBL" id="JACHMM010000001">
    <property type="protein sequence ID" value="MBB5786098.1"/>
    <property type="molecule type" value="Genomic_DNA"/>
</dbReference>
<dbReference type="SMART" id="SM00347">
    <property type="entry name" value="HTH_MARR"/>
    <property type="match status" value="1"/>
</dbReference>
<dbReference type="InterPro" id="IPR036388">
    <property type="entry name" value="WH-like_DNA-bd_sf"/>
</dbReference>
<organism evidence="2 3">
    <name type="scientific">Jiangella mangrovi</name>
    <dbReference type="NCBI Taxonomy" id="1524084"/>
    <lineage>
        <taxon>Bacteria</taxon>
        <taxon>Bacillati</taxon>
        <taxon>Actinomycetota</taxon>
        <taxon>Actinomycetes</taxon>
        <taxon>Jiangellales</taxon>
        <taxon>Jiangellaceae</taxon>
        <taxon>Jiangella</taxon>
    </lineage>
</organism>
<dbReference type="PANTHER" id="PTHR33164">
    <property type="entry name" value="TRANSCRIPTIONAL REGULATOR, MARR FAMILY"/>
    <property type="match status" value="1"/>
</dbReference>
<accession>A0A7W9GLX9</accession>
<dbReference type="SUPFAM" id="SSF46785">
    <property type="entry name" value="Winged helix' DNA-binding domain"/>
    <property type="match status" value="1"/>
</dbReference>
<sequence>METVSSEDQGVNRGPLQAAVRRSFNDVALQMSLLNRRVGTRLELKDADLECFNLVFTEGPLTPTGLARRSGLHPATVTGVVDRLERAGWVSRERDPDNRRAVLVRALRDRNGELFGLLAGMNDAMTGILDDYSTEELELIVGFLHRTLEAGRRATDDLSADAERS</sequence>
<dbReference type="Pfam" id="PF01047">
    <property type="entry name" value="MarR"/>
    <property type="match status" value="1"/>
</dbReference>
<dbReference type="GO" id="GO:0006950">
    <property type="term" value="P:response to stress"/>
    <property type="evidence" value="ECO:0007669"/>
    <property type="project" value="TreeGrafter"/>
</dbReference>
<dbReference type="PANTHER" id="PTHR33164:SF106">
    <property type="entry name" value="TRANSCRIPTIONAL REGULATORY PROTEIN"/>
    <property type="match status" value="1"/>
</dbReference>
<protein>
    <submittedName>
        <fullName evidence="2">DNA-binding MarR family transcriptional regulator</fullName>
    </submittedName>
</protein>
<dbReference type="PRINTS" id="PR00598">
    <property type="entry name" value="HTHMARR"/>
</dbReference>
<keyword evidence="2" id="KW-0238">DNA-binding</keyword>
<dbReference type="InterPro" id="IPR000835">
    <property type="entry name" value="HTH_MarR-typ"/>
</dbReference>
<proteinExistence type="predicted"/>
<keyword evidence="3" id="KW-1185">Reference proteome</keyword>
<feature type="domain" description="HTH marR-type" evidence="1">
    <location>
        <begin position="13"/>
        <end position="149"/>
    </location>
</feature>
<gene>
    <name evidence="2" type="ORF">HD601_000673</name>
</gene>
<dbReference type="RefSeq" id="WP_184819320.1">
    <property type="nucleotide sequence ID" value="NZ_JACHMM010000001.1"/>
</dbReference>
<comment type="caution">
    <text evidence="2">The sequence shown here is derived from an EMBL/GenBank/DDBJ whole genome shotgun (WGS) entry which is preliminary data.</text>
</comment>
<dbReference type="AlphaFoldDB" id="A0A7W9GLX9"/>
<dbReference type="PROSITE" id="PS50995">
    <property type="entry name" value="HTH_MARR_2"/>
    <property type="match status" value="1"/>
</dbReference>
<evidence type="ECO:0000313" key="3">
    <source>
        <dbReference type="Proteomes" id="UP000542813"/>
    </source>
</evidence>
<dbReference type="Proteomes" id="UP000542813">
    <property type="component" value="Unassembled WGS sequence"/>
</dbReference>
<evidence type="ECO:0000259" key="1">
    <source>
        <dbReference type="PROSITE" id="PS50995"/>
    </source>
</evidence>
<dbReference type="InterPro" id="IPR036390">
    <property type="entry name" value="WH_DNA-bd_sf"/>
</dbReference>